<comment type="caution">
    <text evidence="3">The sequence shown here is derived from an EMBL/GenBank/DDBJ whole genome shotgun (WGS) entry which is preliminary data.</text>
</comment>
<dbReference type="InterPro" id="IPR021858">
    <property type="entry name" value="Fun_TF"/>
</dbReference>
<dbReference type="InterPro" id="IPR015131">
    <property type="entry name" value="Killer_tox_Kp4"/>
</dbReference>
<dbReference type="GO" id="GO:0005576">
    <property type="term" value="C:extracellular region"/>
    <property type="evidence" value="ECO:0007669"/>
    <property type="project" value="InterPro"/>
</dbReference>
<dbReference type="PANTHER" id="PTHR37540:SF5">
    <property type="entry name" value="TRANSCRIPTION FACTOR DOMAIN-CONTAINING PROTEIN"/>
    <property type="match status" value="1"/>
</dbReference>
<dbReference type="SUPFAM" id="SSF55221">
    <property type="entry name" value="Yeast killer toxins"/>
    <property type="match status" value="1"/>
</dbReference>
<dbReference type="Proteomes" id="UP000573603">
    <property type="component" value="Unassembled WGS sequence"/>
</dbReference>
<dbReference type="AlphaFoldDB" id="A0A8H4Z666"/>
<evidence type="ECO:0000313" key="3">
    <source>
        <dbReference type="EMBL" id="KAF5240392.1"/>
    </source>
</evidence>
<feature type="domain" description="Killer toxin Kp4" evidence="2">
    <location>
        <begin position="334"/>
        <end position="446"/>
    </location>
</feature>
<evidence type="ECO:0000256" key="1">
    <source>
        <dbReference type="ARBA" id="ARBA00023242"/>
    </source>
</evidence>
<dbReference type="Gene3D" id="3.30.430.10">
    <property type="entry name" value="Killer Toxin P4, subunit A"/>
    <property type="match status" value="1"/>
</dbReference>
<reference evidence="3 4" key="1">
    <citation type="journal article" date="2020" name="BMC Genomics">
        <title>Correction to: Identification and distribution of gene clusters required for synthesis of sphingolipid metabolism inhibitors in diverse species of the filamentous fungus Fusarium.</title>
        <authorList>
            <person name="Kim H.S."/>
            <person name="Lohmar J.M."/>
            <person name="Busman M."/>
            <person name="Brown D.W."/>
            <person name="Naumann T.A."/>
            <person name="Divon H.H."/>
            <person name="Lysoe E."/>
            <person name="Uhlig S."/>
            <person name="Proctor R.H."/>
        </authorList>
    </citation>
    <scope>NUCLEOTIDE SEQUENCE [LARGE SCALE GENOMIC DNA]</scope>
    <source>
        <strain evidence="3 4">NRRL 25214</strain>
    </source>
</reference>
<keyword evidence="1" id="KW-0539">Nucleus</keyword>
<dbReference type="PANTHER" id="PTHR37540">
    <property type="entry name" value="TRANSCRIPTION FACTOR (ACR-2), PUTATIVE-RELATED-RELATED"/>
    <property type="match status" value="1"/>
</dbReference>
<dbReference type="EMBL" id="JABEVY010000251">
    <property type="protein sequence ID" value="KAF5240392.1"/>
    <property type="molecule type" value="Genomic_DNA"/>
</dbReference>
<proteinExistence type="predicted"/>
<evidence type="ECO:0000259" key="2">
    <source>
        <dbReference type="Pfam" id="PF09044"/>
    </source>
</evidence>
<dbReference type="Pfam" id="PF11951">
    <property type="entry name" value="Fungal_trans_2"/>
    <property type="match status" value="1"/>
</dbReference>
<accession>A0A8H4Z666</accession>
<protein>
    <recommendedName>
        <fullName evidence="2">Killer toxin Kp4 domain-containing protein</fullName>
    </recommendedName>
</protein>
<dbReference type="Pfam" id="PF09044">
    <property type="entry name" value="Kp4"/>
    <property type="match status" value="1"/>
</dbReference>
<gene>
    <name evidence="3" type="ORF">FANTH_9652</name>
</gene>
<keyword evidence="4" id="KW-1185">Reference proteome</keyword>
<evidence type="ECO:0000313" key="4">
    <source>
        <dbReference type="Proteomes" id="UP000573603"/>
    </source>
</evidence>
<sequence length="455" mass="49968">MSRSTVIQCTPHRHSDLKFVIADQPDLLKADSSVRSHISKRGWKAYTKPGRPKGRRGRDKEQKVVFECVSQNADQPCWPLPLVERQFGGGRVDPFRTYPGPWNPQVPGLVDHLHMAVDIPELDQPGNKGLLRTSWFPLVLSDEAPFQTVLLLSAANKSSVTGTSIPPNYILQLRLQAISSINALMATRDDTSDALIGAVAKMASFEAMHGGIESYRIHMQGLYDMVEKRSGLDSLGLNGLLRRIIIWIDINSSFLLQIPRWYPDEYFTDVIAASIKELAPIAVCQSESYSENSSRANTLDHAQDLAVDPQTIAGLWLAGDCEKLCMQLTAIISTALLAAGQAAAGINCKGSSQCAGGTQGEWTSSFVNLARSLDPNRWYYNGQHIMCAQHLCAFLQNTGGMPGSSIKTLISDLEAHGCKKCGSIPVFWPQDNDEKSHGILTINYVSNPKCNWAIC</sequence>
<organism evidence="3 4">
    <name type="scientific">Fusarium anthophilum</name>
    <dbReference type="NCBI Taxonomy" id="48485"/>
    <lineage>
        <taxon>Eukaryota</taxon>
        <taxon>Fungi</taxon>
        <taxon>Dikarya</taxon>
        <taxon>Ascomycota</taxon>
        <taxon>Pezizomycotina</taxon>
        <taxon>Sordariomycetes</taxon>
        <taxon>Hypocreomycetidae</taxon>
        <taxon>Hypocreales</taxon>
        <taxon>Nectriaceae</taxon>
        <taxon>Fusarium</taxon>
        <taxon>Fusarium fujikuroi species complex</taxon>
    </lineage>
</organism>
<dbReference type="InterPro" id="IPR011329">
    <property type="entry name" value="Killer_tox_Kp4/SMK"/>
</dbReference>
<name>A0A8H4Z666_9HYPO</name>